<keyword evidence="2" id="KW-0418">Kinase</keyword>
<protein>
    <submittedName>
        <fullName evidence="2">Receptor-like protein kinase</fullName>
    </submittedName>
</protein>
<evidence type="ECO:0000313" key="2">
    <source>
        <dbReference type="EMBL" id="CAB9496225.1"/>
    </source>
</evidence>
<dbReference type="PROSITE" id="PS50231">
    <property type="entry name" value="RICIN_B_LECTIN"/>
    <property type="match status" value="1"/>
</dbReference>
<keyword evidence="2" id="KW-0808">Transferase</keyword>
<dbReference type="EMBL" id="CAICTM010000003">
    <property type="protein sequence ID" value="CAB9496225.1"/>
    <property type="molecule type" value="Genomic_DNA"/>
</dbReference>
<dbReference type="GO" id="GO:0016301">
    <property type="term" value="F:kinase activity"/>
    <property type="evidence" value="ECO:0007669"/>
    <property type="project" value="UniProtKB-KW"/>
</dbReference>
<feature type="region of interest" description="Disordered" evidence="1">
    <location>
        <begin position="209"/>
        <end position="229"/>
    </location>
</feature>
<keyword evidence="2" id="KW-0675">Receptor</keyword>
<reference evidence="2" key="1">
    <citation type="submission" date="2020-06" db="EMBL/GenBank/DDBJ databases">
        <authorList>
            <consortium name="Plant Systems Biology data submission"/>
        </authorList>
    </citation>
    <scope>NUCLEOTIDE SEQUENCE</scope>
    <source>
        <strain evidence="2">D6</strain>
    </source>
</reference>
<feature type="compositionally biased region" description="Polar residues" evidence="1">
    <location>
        <begin position="171"/>
        <end position="180"/>
    </location>
</feature>
<name>A0A9N8H219_9STRA</name>
<dbReference type="Proteomes" id="UP001153069">
    <property type="component" value="Unassembled WGS sequence"/>
</dbReference>
<feature type="region of interest" description="Disordered" evidence="1">
    <location>
        <begin position="1"/>
        <end position="25"/>
    </location>
</feature>
<feature type="compositionally biased region" description="Low complexity" evidence="1">
    <location>
        <begin position="214"/>
        <end position="228"/>
    </location>
</feature>
<gene>
    <name evidence="2" type="ORF">SEMRO_3_G002000.1</name>
</gene>
<organism evidence="2 3">
    <name type="scientific">Seminavis robusta</name>
    <dbReference type="NCBI Taxonomy" id="568900"/>
    <lineage>
        <taxon>Eukaryota</taxon>
        <taxon>Sar</taxon>
        <taxon>Stramenopiles</taxon>
        <taxon>Ochrophyta</taxon>
        <taxon>Bacillariophyta</taxon>
        <taxon>Bacillariophyceae</taxon>
        <taxon>Bacillariophycidae</taxon>
        <taxon>Naviculales</taxon>
        <taxon>Naviculaceae</taxon>
        <taxon>Seminavis</taxon>
    </lineage>
</organism>
<evidence type="ECO:0000313" key="3">
    <source>
        <dbReference type="Proteomes" id="UP001153069"/>
    </source>
</evidence>
<keyword evidence="3" id="KW-1185">Reference proteome</keyword>
<feature type="region of interest" description="Disordered" evidence="1">
    <location>
        <begin position="115"/>
        <end position="184"/>
    </location>
</feature>
<dbReference type="OrthoDB" id="46933at2759"/>
<proteinExistence type="predicted"/>
<sequence>MTAESRLRGPRKNRTGMHKKRKNTKMNEKWALLYETPEALIPAEEDEEATQTRLLQDELGTLEGLGGNPGPEHMPLGLCQGDCDEDSDCGVGLFCFQRDPQMAVPGCIGGEEENSRTDFCIPDPEAQVTSSPAADATVPADPPTMQPLSDEPSANPVGPPTPLPTAVPSYAPTQSPTTEPTEAPVSFAQTLPPAAAPVAMEDISIPTLQPTFATDDPTSTSTSTSTIDTETEIEIETEIELDVVGNNGNPSWAFPLQVCQGDCDTDDECDDGLICFQRDQGEPVPGCIGNDSSRNDYCILDPDRAPTPFPTTSYPTSTPTLSAIPTIAPTTIKPTESSHPSTRPTISSPPTELPSDFPSDVPSDSPSLVPTESPMPTVSAEPTSAPTSSPTTYTRTGVQLKLYWEEGYLWQDETIERKWCMISDYHGFPGTGKCWHGLKTEPCHSDMVYVARCDSDTRQRFSIYPMPGGTQYQIGIYQKNACLERLEYSLVLRECDYLNPLQRFWIPRGALFQKRFELSPITLANHCVTQSHHPKSGEVVELHKCSRARSDEHQSSFWNVH</sequence>
<comment type="caution">
    <text evidence="2">The sequence shown here is derived from an EMBL/GenBank/DDBJ whole genome shotgun (WGS) entry which is preliminary data.</text>
</comment>
<accession>A0A9N8H219</accession>
<feature type="compositionally biased region" description="Basic residues" evidence="1">
    <location>
        <begin position="8"/>
        <end position="24"/>
    </location>
</feature>
<dbReference type="AlphaFoldDB" id="A0A9N8H219"/>
<evidence type="ECO:0000256" key="1">
    <source>
        <dbReference type="SAM" id="MobiDB-lite"/>
    </source>
</evidence>
<feature type="region of interest" description="Disordered" evidence="1">
    <location>
        <begin position="330"/>
        <end position="392"/>
    </location>
</feature>